<dbReference type="PANTHER" id="PTHR43643">
    <property type="entry name" value="HISTIDINOL-PHOSPHATE AMINOTRANSFERASE 2"/>
    <property type="match status" value="1"/>
</dbReference>
<evidence type="ECO:0000256" key="4">
    <source>
        <dbReference type="ARBA" id="ARBA00023102"/>
    </source>
</evidence>
<dbReference type="InterPro" id="IPR015421">
    <property type="entry name" value="PyrdxlP-dep_Trfase_major"/>
</dbReference>
<accession>W4RHV9</accession>
<evidence type="ECO:0000256" key="1">
    <source>
        <dbReference type="ARBA" id="ARBA00022576"/>
    </source>
</evidence>
<evidence type="ECO:0000313" key="5">
    <source>
        <dbReference type="EMBL" id="GAE43483.1"/>
    </source>
</evidence>
<dbReference type="Gene3D" id="3.40.640.10">
    <property type="entry name" value="Type I PLP-dependent aspartate aminotransferase-like (Major domain)"/>
    <property type="match status" value="1"/>
</dbReference>
<organism evidence="5 6">
    <name type="scientific">Mesobacillus boroniphilus JCM 21738</name>
    <dbReference type="NCBI Taxonomy" id="1294265"/>
    <lineage>
        <taxon>Bacteria</taxon>
        <taxon>Bacillati</taxon>
        <taxon>Bacillota</taxon>
        <taxon>Bacilli</taxon>
        <taxon>Bacillales</taxon>
        <taxon>Bacillaceae</taxon>
        <taxon>Mesobacillus</taxon>
    </lineage>
</organism>
<dbReference type="AlphaFoldDB" id="W4RHV9"/>
<dbReference type="GO" id="GO:0008483">
    <property type="term" value="F:transaminase activity"/>
    <property type="evidence" value="ECO:0007669"/>
    <property type="project" value="UniProtKB-KW"/>
</dbReference>
<keyword evidence="1 5" id="KW-0032">Aminotransferase</keyword>
<dbReference type="eggNOG" id="COG0079">
    <property type="taxonomic scope" value="Bacteria"/>
</dbReference>
<proteinExistence type="predicted"/>
<evidence type="ECO:0000256" key="2">
    <source>
        <dbReference type="ARBA" id="ARBA00022679"/>
    </source>
</evidence>
<name>W4RHV9_9BACI</name>
<dbReference type="EMBL" id="BAUW01000001">
    <property type="protein sequence ID" value="GAE43483.1"/>
    <property type="molecule type" value="Genomic_DNA"/>
</dbReference>
<evidence type="ECO:0000313" key="6">
    <source>
        <dbReference type="Proteomes" id="UP000018949"/>
    </source>
</evidence>
<keyword evidence="3" id="KW-0663">Pyridoxal phosphate</keyword>
<dbReference type="GO" id="GO:0000105">
    <property type="term" value="P:L-histidine biosynthetic process"/>
    <property type="evidence" value="ECO:0007669"/>
    <property type="project" value="UniProtKB-KW"/>
</dbReference>
<keyword evidence="6" id="KW-1185">Reference proteome</keyword>
<keyword evidence="4" id="KW-0028">Amino-acid biosynthesis</keyword>
<dbReference type="Gene3D" id="3.90.1150.10">
    <property type="entry name" value="Aspartate Aminotransferase, domain 1"/>
    <property type="match status" value="1"/>
</dbReference>
<gene>
    <name evidence="5" type="ORF">JCM21738_120</name>
</gene>
<evidence type="ECO:0000256" key="3">
    <source>
        <dbReference type="ARBA" id="ARBA00022898"/>
    </source>
</evidence>
<dbReference type="Proteomes" id="UP000018949">
    <property type="component" value="Unassembled WGS sequence"/>
</dbReference>
<protein>
    <submittedName>
        <fullName evidence="5">Biosynthetic aromatic amino acid aminotransferase beta</fullName>
    </submittedName>
</protein>
<dbReference type="InterPro" id="IPR015422">
    <property type="entry name" value="PyrdxlP-dep_Trfase_small"/>
</dbReference>
<comment type="caution">
    <text evidence="5">The sequence shown here is derived from an EMBL/GenBank/DDBJ whole genome shotgun (WGS) entry which is preliminary data.</text>
</comment>
<dbReference type="InterPro" id="IPR050106">
    <property type="entry name" value="HistidinolP_aminotransfase"/>
</dbReference>
<keyword evidence="4" id="KW-0368">Histidine biosynthesis</keyword>
<reference evidence="5 6" key="1">
    <citation type="submission" date="2013-12" db="EMBL/GenBank/DDBJ databases">
        <title>NBRP : Genome information of microbial organism related human and environment.</title>
        <authorList>
            <person name="Hattori M."/>
            <person name="Oshima K."/>
            <person name="Inaba H."/>
            <person name="Suda W."/>
            <person name="Sakamoto M."/>
            <person name="Iino T."/>
            <person name="Kitahara M."/>
            <person name="Oshida Y."/>
            <person name="Iida T."/>
            <person name="Kudo T."/>
            <person name="Itoh T."/>
            <person name="Ahmed I."/>
            <person name="Ohkuma M."/>
        </authorList>
    </citation>
    <scope>NUCLEOTIDE SEQUENCE [LARGE SCALE GENOMIC DNA]</scope>
    <source>
        <strain evidence="5 6">JCM 21738</strain>
    </source>
</reference>
<dbReference type="PANTHER" id="PTHR43643:SF3">
    <property type="entry name" value="HISTIDINOL-PHOSPHATE AMINOTRANSFERASE"/>
    <property type="match status" value="1"/>
</dbReference>
<keyword evidence="2 5" id="KW-0808">Transferase</keyword>
<sequence length="95" mass="10915">MRWKEQLLKLKPYQPGKSISEVKRQYGLSEIVKLASNENPFGSSEKVKNEIAGYAGKFSVYPDAMPPNFVHIWQTILVLKKVRSFLATDQMKLSR</sequence>